<dbReference type="PANTHER" id="PTHR47942:SF63">
    <property type="entry name" value="PENTATRICOPEPTIDE REPEAT-CONTAINING PROTEIN"/>
    <property type="match status" value="1"/>
</dbReference>
<reference evidence="4" key="1">
    <citation type="journal article" date="2021" name="Nat. Commun.">
        <title>Genetic determinants of endophytism in the Arabidopsis root mycobiome.</title>
        <authorList>
            <person name="Mesny F."/>
            <person name="Miyauchi S."/>
            <person name="Thiergart T."/>
            <person name="Pickel B."/>
            <person name="Atanasova L."/>
            <person name="Karlsson M."/>
            <person name="Huettel B."/>
            <person name="Barry K.W."/>
            <person name="Haridas S."/>
            <person name="Chen C."/>
            <person name="Bauer D."/>
            <person name="Andreopoulos W."/>
            <person name="Pangilinan J."/>
            <person name="LaButti K."/>
            <person name="Riley R."/>
            <person name="Lipzen A."/>
            <person name="Clum A."/>
            <person name="Drula E."/>
            <person name="Henrissat B."/>
            <person name="Kohler A."/>
            <person name="Grigoriev I.V."/>
            <person name="Martin F.M."/>
            <person name="Hacquard S."/>
        </authorList>
    </citation>
    <scope>NUCLEOTIDE SEQUENCE</scope>
    <source>
        <strain evidence="4">MPI-CAGE-AT-0021</strain>
    </source>
</reference>
<feature type="repeat" description="PPR" evidence="2">
    <location>
        <begin position="737"/>
        <end position="771"/>
    </location>
</feature>
<evidence type="ECO:0000256" key="3">
    <source>
        <dbReference type="SAM" id="MobiDB-lite"/>
    </source>
</evidence>
<sequence length="809" mass="91663">MPVAHMYGAWCSRLESSMNLAWTQRAALLALRRDRARIGTILTRSYHAPSKPHTSTQQPLILPVKDVLGSPELDHQSLGLELPGRKRNPKIHEYHVNKHQQKKTSMANDRAGKTVSSLPQGRKPTFAEGVTQRRAAVTKRKILERQTKKVESQQWDYIQQQCPPEEWAAAKRQFDFWKRQMDNVMAPMDLGSLSWRDDGKWLFELDDTSGMRKAWEELDVESRTQQWPTVMLSTLHNSPHKVCQVLEATLNPTPPGFAISDVLSYYSKTLQLEKCSSQRDRYSKADEIVELVAKVVVDLPVNHVTLRQETLGILGRKLPSGQAAELYEILVQAGLTLKKNTQLHYAGALAKSSAHKRTAFWILQDIAKNGADLNDPSVASVITTLLHTKLGGEGWLSSGESSFSPQRAMEFFLEHGYSPNLVSFTALVDSLCKQGDIAEAIRLPLLLAENGAKLDERCYATVFRGAKNSLQASNVRKALDVAKAANAPYIDVLNNMLHSIFYFAETECREKKHPAPWVLPLFTPMLKIYAKKFDLKPLQWLVPDALPLILEQDHEDGPEKFRIGPRREWEFKHTIMPVVDEFFEAGDGAKQTPDSTTLTIMLRAYIKSLNRPYDIMSFYTFFKTRLEERDTGKNWAADLAKEQGSVFHDTLILAMLERRPLLRPALQVFGDMLRDSMRPKANEDGKEELAGAEEPAMHPAPTLFTFSILIHGLMRRGEKMLAEQVLQVMRDHNIEPNIVTWNTLVKGHAMMQNLSQTVGALQDLEAAGFKPDTHTFRAFAKLTDQTRALEMMEKIIDANKKRLELDQSR</sequence>
<organism evidence="4 5">
    <name type="scientific">Dactylonectria estremocensis</name>
    <dbReference type="NCBI Taxonomy" id="1079267"/>
    <lineage>
        <taxon>Eukaryota</taxon>
        <taxon>Fungi</taxon>
        <taxon>Dikarya</taxon>
        <taxon>Ascomycota</taxon>
        <taxon>Pezizomycotina</taxon>
        <taxon>Sordariomycetes</taxon>
        <taxon>Hypocreomycetidae</taxon>
        <taxon>Hypocreales</taxon>
        <taxon>Nectriaceae</taxon>
        <taxon>Dactylonectria</taxon>
    </lineage>
</organism>
<name>A0A9P9F0T8_9HYPO</name>
<dbReference type="AlphaFoldDB" id="A0A9P9F0T8"/>
<gene>
    <name evidence="4" type="ORF">B0J13DRAFT_306841</name>
</gene>
<keyword evidence="5" id="KW-1185">Reference proteome</keyword>
<dbReference type="Pfam" id="PF12854">
    <property type="entry name" value="PPR_1"/>
    <property type="match status" value="1"/>
</dbReference>
<feature type="repeat" description="PPR" evidence="2">
    <location>
        <begin position="420"/>
        <end position="454"/>
    </location>
</feature>
<dbReference type="PROSITE" id="PS51375">
    <property type="entry name" value="PPR"/>
    <property type="match status" value="3"/>
</dbReference>
<dbReference type="InterPro" id="IPR011990">
    <property type="entry name" value="TPR-like_helical_dom_sf"/>
</dbReference>
<comment type="caution">
    <text evidence="4">The sequence shown here is derived from an EMBL/GenBank/DDBJ whole genome shotgun (WGS) entry which is preliminary data.</text>
</comment>
<proteinExistence type="predicted"/>
<dbReference type="Proteomes" id="UP000717696">
    <property type="component" value="Unassembled WGS sequence"/>
</dbReference>
<feature type="repeat" description="PPR" evidence="2">
    <location>
        <begin position="702"/>
        <end position="736"/>
    </location>
</feature>
<dbReference type="Pfam" id="PF13041">
    <property type="entry name" value="PPR_2"/>
    <property type="match status" value="1"/>
</dbReference>
<dbReference type="PANTHER" id="PTHR47942">
    <property type="entry name" value="TETRATRICOPEPTIDE REPEAT (TPR)-LIKE SUPERFAMILY PROTEIN-RELATED"/>
    <property type="match status" value="1"/>
</dbReference>
<dbReference type="EMBL" id="JAGMUU010000007">
    <property type="protein sequence ID" value="KAH7149484.1"/>
    <property type="molecule type" value="Genomic_DNA"/>
</dbReference>
<dbReference type="NCBIfam" id="TIGR00756">
    <property type="entry name" value="PPR"/>
    <property type="match status" value="1"/>
</dbReference>
<evidence type="ECO:0000256" key="2">
    <source>
        <dbReference type="PROSITE-ProRule" id="PRU00708"/>
    </source>
</evidence>
<keyword evidence="1" id="KW-0677">Repeat</keyword>
<evidence type="ECO:0008006" key="6">
    <source>
        <dbReference type="Google" id="ProtNLM"/>
    </source>
</evidence>
<evidence type="ECO:0000313" key="5">
    <source>
        <dbReference type="Proteomes" id="UP000717696"/>
    </source>
</evidence>
<dbReference type="OrthoDB" id="185373at2759"/>
<dbReference type="InterPro" id="IPR002885">
    <property type="entry name" value="PPR_rpt"/>
</dbReference>
<accession>A0A9P9F0T8</accession>
<protein>
    <recommendedName>
        <fullName evidence="6">Pentacotripeptide-repeat region of PRORP domain-containing protein</fullName>
    </recommendedName>
</protein>
<evidence type="ECO:0000313" key="4">
    <source>
        <dbReference type="EMBL" id="KAH7149484.1"/>
    </source>
</evidence>
<feature type="region of interest" description="Disordered" evidence="3">
    <location>
        <begin position="100"/>
        <end position="124"/>
    </location>
</feature>
<evidence type="ECO:0000256" key="1">
    <source>
        <dbReference type="ARBA" id="ARBA00022737"/>
    </source>
</evidence>
<dbReference type="Gene3D" id="1.25.40.10">
    <property type="entry name" value="Tetratricopeptide repeat domain"/>
    <property type="match status" value="2"/>
</dbReference>
<dbReference type="InterPro" id="IPR051222">
    <property type="entry name" value="PPR/CCM1_RNA-binding"/>
</dbReference>